<dbReference type="Proteomes" id="UP000390335">
    <property type="component" value="Unassembled WGS sequence"/>
</dbReference>
<evidence type="ECO:0000313" key="5">
    <source>
        <dbReference type="Proteomes" id="UP000390335"/>
    </source>
</evidence>
<dbReference type="PIRSF" id="PIRSF006232">
    <property type="entry name" value="Pirin"/>
    <property type="match status" value="1"/>
</dbReference>
<keyword evidence="5" id="KW-1185">Reference proteome</keyword>
<protein>
    <recommendedName>
        <fullName evidence="3">Pirin N-terminal domain-containing protein</fullName>
    </recommendedName>
</protein>
<dbReference type="EMBL" id="BLAJ01000015">
    <property type="protein sequence ID" value="GES53230.1"/>
    <property type="molecule type" value="Genomic_DNA"/>
</dbReference>
<organism evidence="4 5">
    <name type="scientific">Rhizobium dioscoreae</name>
    <dbReference type="NCBI Taxonomy" id="2653122"/>
    <lineage>
        <taxon>Bacteria</taxon>
        <taxon>Pseudomonadati</taxon>
        <taxon>Pseudomonadota</taxon>
        <taxon>Alphaproteobacteria</taxon>
        <taxon>Hyphomicrobiales</taxon>
        <taxon>Rhizobiaceae</taxon>
        <taxon>Rhizobium/Agrobacterium group</taxon>
        <taxon>Rhizobium</taxon>
    </lineage>
</organism>
<accession>A0ABQ0ZCI3</accession>
<dbReference type="PANTHER" id="PTHR43212">
    <property type="entry name" value="QUERCETIN 2,3-DIOXYGENASE"/>
    <property type="match status" value="1"/>
</dbReference>
<dbReference type="InterPro" id="IPR012093">
    <property type="entry name" value="Pirin"/>
</dbReference>
<proteinExistence type="inferred from homology"/>
<comment type="similarity">
    <text evidence="1 2">Belongs to the pirin family.</text>
</comment>
<sequence>MTITKIPAGRMRGDFAHGFAVEILYPGLTLTSDDSGIGPIGRIDRAQVQPGHLIGMHPHKDDEILTYIRNGEMLHRDTVGNEKKLDKTHFMMMNAGHTFQHEELMLGDGSVKALQIFLRPNAPDLEPMVQFHEFPEEYSVDSWRLIAGPSAAPLKVRSDVRVFDARIAEGVHLGLPAEETGRNTLLYVYSGKVAIAGEVISDGESVFSTAAYDDLTAWAGSDVLLFSMDPAAEVYRGGMFSGSQRRRA</sequence>
<dbReference type="InterPro" id="IPR011051">
    <property type="entry name" value="RmlC_Cupin_sf"/>
</dbReference>
<dbReference type="PANTHER" id="PTHR43212:SF3">
    <property type="entry name" value="QUERCETIN 2,3-DIOXYGENASE"/>
    <property type="match status" value="1"/>
</dbReference>
<dbReference type="Pfam" id="PF02678">
    <property type="entry name" value="Pirin"/>
    <property type="match status" value="1"/>
</dbReference>
<dbReference type="InterPro" id="IPR014710">
    <property type="entry name" value="RmlC-like_jellyroll"/>
</dbReference>
<feature type="domain" description="Pirin N-terminal" evidence="3">
    <location>
        <begin position="52"/>
        <end position="117"/>
    </location>
</feature>
<dbReference type="Gene3D" id="2.60.120.10">
    <property type="entry name" value="Jelly Rolls"/>
    <property type="match status" value="2"/>
</dbReference>
<name>A0ABQ0ZCI3_9HYPH</name>
<dbReference type="RefSeq" id="WP_113409370.1">
    <property type="nucleotide sequence ID" value="NZ_BLAJ01000015.1"/>
</dbReference>
<evidence type="ECO:0000313" key="4">
    <source>
        <dbReference type="EMBL" id="GES53230.1"/>
    </source>
</evidence>
<dbReference type="SUPFAM" id="SSF51182">
    <property type="entry name" value="RmlC-like cupins"/>
    <property type="match status" value="1"/>
</dbReference>
<gene>
    <name evidence="4" type="ORF">RsS93_58440</name>
</gene>
<evidence type="ECO:0000256" key="2">
    <source>
        <dbReference type="RuleBase" id="RU003457"/>
    </source>
</evidence>
<dbReference type="InterPro" id="IPR003829">
    <property type="entry name" value="Pirin_N_dom"/>
</dbReference>
<evidence type="ECO:0000256" key="1">
    <source>
        <dbReference type="ARBA" id="ARBA00008416"/>
    </source>
</evidence>
<comment type="caution">
    <text evidence="4">The sequence shown here is derived from an EMBL/GenBank/DDBJ whole genome shotgun (WGS) entry which is preliminary data.</text>
</comment>
<evidence type="ECO:0000259" key="3">
    <source>
        <dbReference type="Pfam" id="PF02678"/>
    </source>
</evidence>
<reference evidence="4 5" key="1">
    <citation type="journal article" date="2020" name="Genome Biol. Evol.">
        <title>Rhizobium dioscoreae sp. nov., a plant growth-promoting bacterium isolated from yam (Dioscorea species).</title>
        <authorList>
            <person name="Ouyabe M."/>
            <person name="Tanaka N."/>
            <person name="Shiwa Y."/>
            <person name="Fujita N."/>
            <person name="Kikuno H."/>
            <person name="Babil P."/>
            <person name="Shiwachi H."/>
        </authorList>
    </citation>
    <scope>NUCLEOTIDE SEQUENCE [LARGE SCALE GENOMIC DNA]</scope>
    <source>
        <strain evidence="4 5">S-93</strain>
    </source>
</reference>